<dbReference type="PANTHER" id="PTHR12308">
    <property type="entry name" value="ANOCTAMIN"/>
    <property type="match status" value="1"/>
</dbReference>
<feature type="transmembrane region" description="Helical" evidence="6">
    <location>
        <begin position="707"/>
        <end position="729"/>
    </location>
</feature>
<feature type="region of interest" description="Disordered" evidence="5">
    <location>
        <begin position="1"/>
        <end position="46"/>
    </location>
</feature>
<feature type="transmembrane region" description="Helical" evidence="6">
    <location>
        <begin position="555"/>
        <end position="574"/>
    </location>
</feature>
<dbReference type="InterPro" id="IPR049452">
    <property type="entry name" value="Anoctamin_TM"/>
</dbReference>
<evidence type="ECO:0000259" key="7">
    <source>
        <dbReference type="Pfam" id="PF04547"/>
    </source>
</evidence>
<feature type="region of interest" description="Disordered" evidence="5">
    <location>
        <begin position="775"/>
        <end position="807"/>
    </location>
</feature>
<feature type="transmembrane region" description="Helical" evidence="6">
    <location>
        <begin position="595"/>
        <end position="617"/>
    </location>
</feature>
<evidence type="ECO:0000256" key="5">
    <source>
        <dbReference type="SAM" id="MobiDB-lite"/>
    </source>
</evidence>
<dbReference type="AlphaFoldDB" id="A0A238FE65"/>
<dbReference type="InterPro" id="IPR049456">
    <property type="entry name" value="Anoctamin_N_fung"/>
</dbReference>
<dbReference type="GO" id="GO:0005254">
    <property type="term" value="F:chloride channel activity"/>
    <property type="evidence" value="ECO:0007669"/>
    <property type="project" value="TreeGrafter"/>
</dbReference>
<evidence type="ECO:0000256" key="4">
    <source>
        <dbReference type="ARBA" id="ARBA00023136"/>
    </source>
</evidence>
<feature type="transmembrane region" description="Helical" evidence="6">
    <location>
        <begin position="216"/>
        <end position="235"/>
    </location>
</feature>
<evidence type="ECO:0000256" key="1">
    <source>
        <dbReference type="ARBA" id="ARBA00004141"/>
    </source>
</evidence>
<dbReference type="PANTHER" id="PTHR12308:SF73">
    <property type="entry name" value="ANOCTAMIN"/>
    <property type="match status" value="1"/>
</dbReference>
<organism evidence="9 10">
    <name type="scientific">Microbotryum intermedium</name>
    <dbReference type="NCBI Taxonomy" id="269621"/>
    <lineage>
        <taxon>Eukaryota</taxon>
        <taxon>Fungi</taxon>
        <taxon>Dikarya</taxon>
        <taxon>Basidiomycota</taxon>
        <taxon>Pucciniomycotina</taxon>
        <taxon>Microbotryomycetes</taxon>
        <taxon>Microbotryales</taxon>
        <taxon>Microbotryaceae</taxon>
        <taxon>Microbotryum</taxon>
    </lineage>
</organism>
<keyword evidence="3 6" id="KW-1133">Transmembrane helix</keyword>
<dbReference type="Pfam" id="PF20877">
    <property type="entry name" value="Anoctamin_N"/>
    <property type="match status" value="1"/>
</dbReference>
<dbReference type="STRING" id="269621.A0A238FE65"/>
<feature type="transmembrane region" description="Helical" evidence="6">
    <location>
        <begin position="401"/>
        <end position="425"/>
    </location>
</feature>
<evidence type="ECO:0000256" key="3">
    <source>
        <dbReference type="ARBA" id="ARBA00022989"/>
    </source>
</evidence>
<comment type="subcellular location">
    <subcellularLocation>
        <location evidence="1">Membrane</location>
        <topology evidence="1">Multi-pass membrane protein</topology>
    </subcellularLocation>
</comment>
<feature type="domain" description="Anoctamin alpha-beta plait" evidence="8">
    <location>
        <begin position="6"/>
        <end position="148"/>
    </location>
</feature>
<keyword evidence="4 6" id="KW-0472">Membrane</keyword>
<reference evidence="10" key="1">
    <citation type="submission" date="2016-09" db="EMBL/GenBank/DDBJ databases">
        <authorList>
            <person name="Jeantristanb JTB J.-T."/>
            <person name="Ricardo R."/>
        </authorList>
    </citation>
    <scope>NUCLEOTIDE SEQUENCE [LARGE SCALE GENOMIC DNA]</scope>
</reference>
<feature type="transmembrane region" description="Helical" evidence="6">
    <location>
        <begin position="320"/>
        <end position="343"/>
    </location>
</feature>
<evidence type="ECO:0000259" key="8">
    <source>
        <dbReference type="Pfam" id="PF20877"/>
    </source>
</evidence>
<dbReference type="OrthoDB" id="296386at2759"/>
<feature type="compositionally biased region" description="Low complexity" evidence="5">
    <location>
        <begin position="23"/>
        <end position="35"/>
    </location>
</feature>
<name>A0A238FE65_9BASI</name>
<dbReference type="GO" id="GO:0032541">
    <property type="term" value="C:cortical endoplasmic reticulum"/>
    <property type="evidence" value="ECO:0007669"/>
    <property type="project" value="TreeGrafter"/>
</dbReference>
<dbReference type="Proteomes" id="UP000198372">
    <property type="component" value="Unassembled WGS sequence"/>
</dbReference>
<feature type="transmembrane region" description="Helical" evidence="6">
    <location>
        <begin position="241"/>
        <end position="263"/>
    </location>
</feature>
<evidence type="ECO:0000313" key="10">
    <source>
        <dbReference type="Proteomes" id="UP000198372"/>
    </source>
</evidence>
<feature type="transmembrane region" description="Helical" evidence="6">
    <location>
        <begin position="358"/>
        <end position="380"/>
    </location>
</feature>
<dbReference type="EMBL" id="FMSP01000005">
    <property type="protein sequence ID" value="SCV70174.1"/>
    <property type="molecule type" value="Genomic_DNA"/>
</dbReference>
<keyword evidence="2 6" id="KW-0812">Transmembrane</keyword>
<sequence>MAEHKPDYIIVFDPQHVPKPRFSNSSKTSSSSSPPKNKDKAQTQAALQTEYESLVAALGASGLDVTGRPGAKGTQQILIFVRANEDRLQAEVHRERLSDWLHGVASTRASPKAARDFASDPITPAERLRLVYSIISSPEAATTGVSVTSSASSGRTLGLNPVPSPVKFPHVVSIFPPHDVEFNQRWLKNWSSRSHALKPIPRAELDEIKDHLGEKVALYFAFLRYYFASLLYPALMGMSFYLLGLSYHPIYSIGMVGWSIYFIETWRIQEKTLSVEWGTYNIHTVESERAEFHGDTQIIDPVTGVEHAYFPFWKTFVRQLMTIPVLFAFASVLVALISTIYVTETLFGEVYEGPAKRYLALVPTVMFAGLVPQFIALWGTTAQRLTKFENHTHQTEHDQSLTLKTFALNFFVAYGSLVLTSYVYIPFGSVLVPYILGILPSKHVEKLSSTSTLSASGKKDFSINSSKLHTQIVAYTLTNQVVGAFTEIGLPFVLSFAKKEVAKVQEKRAGANSPSHLKRGMDDLSEHEYLERIRDESQLPFYDVLGDYAEMVLQFGYQALFSVIWPIAPVFAYLNNFIELRSDAFKITHQHRRPIPTRVATIGPWLDVLSFISYLAAFTNSSLVYLYRPHCDVSSPTGTFLSNLWSRGNATLAANSTHIHATSNMHLATRGDSGGFFNTVHNGTTVAQTSKNTFGGGPSSSHSNLPLIISTLFSALLVSLFSEHIYIVVRTTVRFILHRISWIGSDAANHVRRSGLELRRNYLDELGLRKGPKELAKESGKILKTEDVGEKEKTTDDRKGRGKEGFWKGEDKGLVELKRIAKID</sequence>
<proteinExistence type="predicted"/>
<evidence type="ECO:0000256" key="6">
    <source>
        <dbReference type="SAM" id="Phobius"/>
    </source>
</evidence>
<keyword evidence="10" id="KW-1185">Reference proteome</keyword>
<dbReference type="GO" id="GO:0016020">
    <property type="term" value="C:membrane"/>
    <property type="evidence" value="ECO:0007669"/>
    <property type="project" value="UniProtKB-SubCell"/>
</dbReference>
<evidence type="ECO:0000256" key="2">
    <source>
        <dbReference type="ARBA" id="ARBA00022692"/>
    </source>
</evidence>
<evidence type="ECO:0000313" key="9">
    <source>
        <dbReference type="EMBL" id="SCV70174.1"/>
    </source>
</evidence>
<gene>
    <name evidence="9" type="ORF">BQ2448_1568</name>
</gene>
<dbReference type="InterPro" id="IPR007632">
    <property type="entry name" value="Anoctamin"/>
</dbReference>
<feature type="domain" description="Anoctamin transmembrane" evidence="7">
    <location>
        <begin position="208"/>
        <end position="741"/>
    </location>
</feature>
<dbReference type="Pfam" id="PF04547">
    <property type="entry name" value="Anoctamin"/>
    <property type="match status" value="1"/>
</dbReference>
<accession>A0A238FE65</accession>
<protein>
    <submittedName>
        <fullName evidence="9">BQ2448_1568 protein</fullName>
    </submittedName>
</protein>